<sequence>MRAAETGNAHGSDHLLVGARLKADLSSAPKILRARRFDVVKIRQPNTAEALSREIGSRFT</sequence>
<reference evidence="1 2" key="1">
    <citation type="submission" date="2018-11" db="EMBL/GenBank/DDBJ databases">
        <authorList>
            <consortium name="Pathogen Informatics"/>
        </authorList>
    </citation>
    <scope>NUCLEOTIDE SEQUENCE [LARGE SCALE GENOMIC DNA]</scope>
</reference>
<proteinExistence type="predicted"/>
<keyword evidence="2" id="KW-1185">Reference proteome</keyword>
<organism evidence="1 2">
    <name type="scientific">Dibothriocephalus latus</name>
    <name type="common">Fish tapeworm</name>
    <name type="synonym">Diphyllobothrium latum</name>
    <dbReference type="NCBI Taxonomy" id="60516"/>
    <lineage>
        <taxon>Eukaryota</taxon>
        <taxon>Metazoa</taxon>
        <taxon>Spiralia</taxon>
        <taxon>Lophotrochozoa</taxon>
        <taxon>Platyhelminthes</taxon>
        <taxon>Cestoda</taxon>
        <taxon>Eucestoda</taxon>
        <taxon>Diphyllobothriidea</taxon>
        <taxon>Diphyllobothriidae</taxon>
        <taxon>Dibothriocephalus</taxon>
    </lineage>
</organism>
<dbReference type="Proteomes" id="UP000281553">
    <property type="component" value="Unassembled WGS sequence"/>
</dbReference>
<dbReference type="AlphaFoldDB" id="A0A3P6RX95"/>
<evidence type="ECO:0000313" key="2">
    <source>
        <dbReference type="Proteomes" id="UP000281553"/>
    </source>
</evidence>
<evidence type="ECO:0000313" key="1">
    <source>
        <dbReference type="EMBL" id="VDK46568.1"/>
    </source>
</evidence>
<accession>A0A3P6RX95</accession>
<gene>
    <name evidence="1" type="ORF">DILT_LOCUS1561</name>
</gene>
<name>A0A3P6RX95_DIBLA</name>
<dbReference type="EMBL" id="UYRU01011173">
    <property type="protein sequence ID" value="VDK46568.1"/>
    <property type="molecule type" value="Genomic_DNA"/>
</dbReference>
<protein>
    <submittedName>
        <fullName evidence="1">Uncharacterized protein</fullName>
    </submittedName>
</protein>